<sequence>MEGLNINNNQQEKGYDSFLEDLWIEYDFHGNPPFESSVAEERLKEVCDIYAGLIDRDENKLSGLEVTASDTKKILSSDSHRRELHNKIAIMVVGKQRSGMDDILARKIANFAYEYSRGYKIGEKDKYKN</sequence>
<dbReference type="AlphaFoldDB" id="A0A1G2TXG9"/>
<name>A0A1G2TXG9_9BACT</name>
<evidence type="ECO:0000313" key="2">
    <source>
        <dbReference type="Proteomes" id="UP000178404"/>
    </source>
</evidence>
<gene>
    <name evidence="1" type="ORF">A3A90_01425</name>
</gene>
<comment type="caution">
    <text evidence="1">The sequence shown here is derived from an EMBL/GenBank/DDBJ whole genome shotgun (WGS) entry which is preliminary data.</text>
</comment>
<protein>
    <submittedName>
        <fullName evidence="1">Uncharacterized protein</fullName>
    </submittedName>
</protein>
<evidence type="ECO:0000313" key="1">
    <source>
        <dbReference type="EMBL" id="OHB01300.1"/>
    </source>
</evidence>
<dbReference type="EMBL" id="MHWA01000016">
    <property type="protein sequence ID" value="OHB01300.1"/>
    <property type="molecule type" value="Genomic_DNA"/>
</dbReference>
<accession>A0A1G2TXG9</accession>
<dbReference type="Proteomes" id="UP000178404">
    <property type="component" value="Unassembled WGS sequence"/>
</dbReference>
<reference evidence="1 2" key="1">
    <citation type="journal article" date="2016" name="Nat. Commun.">
        <title>Thousands of microbial genomes shed light on interconnected biogeochemical processes in an aquifer system.</title>
        <authorList>
            <person name="Anantharaman K."/>
            <person name="Brown C.T."/>
            <person name="Hug L.A."/>
            <person name="Sharon I."/>
            <person name="Castelle C.J."/>
            <person name="Probst A.J."/>
            <person name="Thomas B.C."/>
            <person name="Singh A."/>
            <person name="Wilkins M.J."/>
            <person name="Karaoz U."/>
            <person name="Brodie E.L."/>
            <person name="Williams K.H."/>
            <person name="Hubbard S.S."/>
            <person name="Banfield J.F."/>
        </authorList>
    </citation>
    <scope>NUCLEOTIDE SEQUENCE [LARGE SCALE GENOMIC DNA]</scope>
</reference>
<proteinExistence type="predicted"/>
<organism evidence="1 2">
    <name type="scientific">Candidatus Zambryskibacteria bacterium RIFCSPLOWO2_01_FULL_35_19</name>
    <dbReference type="NCBI Taxonomy" id="1802757"/>
    <lineage>
        <taxon>Bacteria</taxon>
        <taxon>Candidatus Zambryskiibacteriota</taxon>
    </lineage>
</organism>